<protein>
    <submittedName>
        <fullName evidence="3">Cytochrome P450</fullName>
    </submittedName>
</protein>
<dbReference type="PRINTS" id="PR00359">
    <property type="entry name" value="BP450"/>
</dbReference>
<keyword evidence="2" id="KW-0479">Metal-binding</keyword>
<dbReference type="InterPro" id="IPR036396">
    <property type="entry name" value="Cyt_P450_sf"/>
</dbReference>
<dbReference type="PANTHER" id="PTHR46696">
    <property type="entry name" value="P450, PUTATIVE (EUROFUNG)-RELATED"/>
    <property type="match status" value="1"/>
</dbReference>
<keyword evidence="4" id="KW-1185">Reference proteome</keyword>
<keyword evidence="2" id="KW-0408">Iron</keyword>
<dbReference type="Gene3D" id="1.10.630.10">
    <property type="entry name" value="Cytochrome P450"/>
    <property type="match status" value="1"/>
</dbReference>
<dbReference type="PANTHER" id="PTHR46696:SF1">
    <property type="entry name" value="CYTOCHROME P450 YJIB-RELATED"/>
    <property type="match status" value="1"/>
</dbReference>
<evidence type="ECO:0000313" key="3">
    <source>
        <dbReference type="EMBL" id="QXJ26679.1"/>
    </source>
</evidence>
<dbReference type="InterPro" id="IPR002397">
    <property type="entry name" value="Cyt_P450_B"/>
</dbReference>
<dbReference type="InterPro" id="IPR017972">
    <property type="entry name" value="Cyt_P450_CS"/>
</dbReference>
<accession>A0ABX8R8N9</accession>
<dbReference type="Pfam" id="PF00067">
    <property type="entry name" value="p450"/>
    <property type="match status" value="1"/>
</dbReference>
<dbReference type="CDD" id="cd11029">
    <property type="entry name" value="CYP107-like"/>
    <property type="match status" value="1"/>
</dbReference>
<evidence type="ECO:0000313" key="4">
    <source>
        <dbReference type="Proteomes" id="UP001049518"/>
    </source>
</evidence>
<keyword evidence="2" id="KW-0503">Monooxygenase</keyword>
<keyword evidence="2" id="KW-0560">Oxidoreductase</keyword>
<reference evidence="3" key="1">
    <citation type="submission" date="2020-07" db="EMBL/GenBank/DDBJ databases">
        <authorList>
            <person name="Tarantini F.S."/>
            <person name="Hong K.W."/>
            <person name="Chan K.G."/>
        </authorList>
    </citation>
    <scope>NUCLEOTIDE SEQUENCE</scope>
    <source>
        <strain evidence="3">32-07</strain>
    </source>
</reference>
<dbReference type="PROSITE" id="PS00086">
    <property type="entry name" value="CYTOCHROME_P450"/>
    <property type="match status" value="1"/>
</dbReference>
<dbReference type="InterPro" id="IPR001128">
    <property type="entry name" value="Cyt_P450"/>
</dbReference>
<dbReference type="Proteomes" id="UP001049518">
    <property type="component" value="Chromosome"/>
</dbReference>
<sequence>MRLRDDLYCWWILPFEEARAALADPRLSRDPRAAAPAWRTDDRDRGLEDGSALATHLLTLEPPDHTRLRRSVTGAFSAERVERMRDRIQEIAGSLVDGFQDRGSAEIIADYAFPLAISVIGEILGVPAEDHRYFRQWTSNALPDGPPVPRPDVYLKELIAAKRRNPGDDLISELIQEDLGETELLSMVFLLALAGHEGNVALVANAVLALLRHPDQLSLLRSRPELLDPAIEEVLRWDGPMELAAWRFPTEPVTIGGTVIGAGEPVVISLAAAHRDPGRFTAPDEFRIDRADTSHLAFGRGVHYCLGARLARVEGRIAVGTLLDRLPGLALAAPADQIRRQPSFVIRGVHSLPVVFSPGGH</sequence>
<dbReference type="SUPFAM" id="SSF48264">
    <property type="entry name" value="Cytochrome P450"/>
    <property type="match status" value="1"/>
</dbReference>
<name>A0ABX8R8N9_9ACTN</name>
<comment type="similarity">
    <text evidence="1 2">Belongs to the cytochrome P450 family.</text>
</comment>
<organism evidence="3 4">
    <name type="scientific">Actinomadura graeca</name>
    <dbReference type="NCBI Taxonomy" id="2750812"/>
    <lineage>
        <taxon>Bacteria</taxon>
        <taxon>Bacillati</taxon>
        <taxon>Actinomycetota</taxon>
        <taxon>Actinomycetes</taxon>
        <taxon>Streptosporangiales</taxon>
        <taxon>Thermomonosporaceae</taxon>
        <taxon>Actinomadura</taxon>
    </lineage>
</organism>
<evidence type="ECO:0000256" key="2">
    <source>
        <dbReference type="RuleBase" id="RU000461"/>
    </source>
</evidence>
<evidence type="ECO:0000256" key="1">
    <source>
        <dbReference type="ARBA" id="ARBA00010617"/>
    </source>
</evidence>
<proteinExistence type="inferred from homology"/>
<keyword evidence="2" id="KW-0349">Heme</keyword>
<dbReference type="EMBL" id="CP059572">
    <property type="protein sequence ID" value="QXJ26679.1"/>
    <property type="molecule type" value="Genomic_DNA"/>
</dbReference>
<gene>
    <name evidence="3" type="ORF">AGRA3207_004530</name>
</gene>